<dbReference type="GO" id="GO:0047372">
    <property type="term" value="F:monoacylglycerol lipase activity"/>
    <property type="evidence" value="ECO:0007669"/>
    <property type="project" value="TreeGrafter"/>
</dbReference>
<dbReference type="GO" id="GO:0004622">
    <property type="term" value="F:phosphatidylcholine lysophospholipase activity"/>
    <property type="evidence" value="ECO:0007669"/>
    <property type="project" value="TreeGrafter"/>
</dbReference>
<evidence type="ECO:0000313" key="4">
    <source>
        <dbReference type="Proteomes" id="UP000549394"/>
    </source>
</evidence>
<sequence length="373" mass="42148">MTTKKRTISNTNPRRVNNVKQKKQKNARFNIKEPFGKAIIGYFYDHATTAGHVLLSVAKFFSVLGVVIYIAVPTSIWLDSSLAAELVFLNHLQWPPFRDLRHPEKYGLEKTFLLQIDRDNDMQLGAWLVLSGNHSELYTEKNYTLALKSGIPTFLYLHGNAGTRAAWHRTRLYNVIAKTAGYNVLAIDYSGFGDSKGRPSEEQVIGDALAAYKWLLKHESKVFIWGHSLGTAISLGLAERLSLLKESYEGIILEAPFNRLEDAAKHFPLAQPFMRIPPIADIFFQAFAKQNLRFISEERITKVNSPILILHAYDDGIVPFELGEKLLSAARASNRKVSFKAFNADLGYGHKHIHKYPNLARLVKKFVSNCSNT</sequence>
<dbReference type="Gene3D" id="3.40.50.1820">
    <property type="entry name" value="alpha/beta hydrolase"/>
    <property type="match status" value="1"/>
</dbReference>
<keyword evidence="1" id="KW-1133">Transmembrane helix</keyword>
<keyword evidence="4" id="KW-1185">Reference proteome</keyword>
<feature type="domain" description="AB hydrolase-1" evidence="2">
    <location>
        <begin position="152"/>
        <end position="260"/>
    </location>
</feature>
<feature type="transmembrane region" description="Helical" evidence="1">
    <location>
        <begin position="53"/>
        <end position="72"/>
    </location>
</feature>
<proteinExistence type="predicted"/>
<dbReference type="Pfam" id="PF00561">
    <property type="entry name" value="Abhydrolase_1"/>
    <property type="match status" value="1"/>
</dbReference>
<keyword evidence="1" id="KW-0472">Membrane</keyword>
<evidence type="ECO:0000259" key="2">
    <source>
        <dbReference type="Pfam" id="PF00561"/>
    </source>
</evidence>
<dbReference type="AlphaFoldDB" id="A0A7I8W259"/>
<evidence type="ECO:0000313" key="3">
    <source>
        <dbReference type="EMBL" id="CAD5121966.1"/>
    </source>
</evidence>
<dbReference type="GO" id="GO:0052651">
    <property type="term" value="P:monoacylglycerol catabolic process"/>
    <property type="evidence" value="ECO:0007669"/>
    <property type="project" value="TreeGrafter"/>
</dbReference>
<name>A0A7I8W259_9ANNE</name>
<dbReference type="Proteomes" id="UP000549394">
    <property type="component" value="Unassembled WGS sequence"/>
</dbReference>
<comment type="caution">
    <text evidence="3">The sequence shown here is derived from an EMBL/GenBank/DDBJ whole genome shotgun (WGS) entry which is preliminary data.</text>
</comment>
<dbReference type="GO" id="GO:0006660">
    <property type="term" value="P:phosphatidylserine catabolic process"/>
    <property type="evidence" value="ECO:0007669"/>
    <property type="project" value="TreeGrafter"/>
</dbReference>
<gene>
    <name evidence="3" type="ORF">DGYR_LOCUS9840</name>
</gene>
<dbReference type="OrthoDB" id="10249433at2759"/>
<dbReference type="InterPro" id="IPR000073">
    <property type="entry name" value="AB_hydrolase_1"/>
</dbReference>
<reference evidence="3 4" key="1">
    <citation type="submission" date="2020-08" db="EMBL/GenBank/DDBJ databases">
        <authorList>
            <person name="Hejnol A."/>
        </authorList>
    </citation>
    <scope>NUCLEOTIDE SEQUENCE [LARGE SCALE GENOMIC DNA]</scope>
</reference>
<protein>
    <submittedName>
        <fullName evidence="3">DgyrCDS10422</fullName>
    </submittedName>
</protein>
<evidence type="ECO:0000256" key="1">
    <source>
        <dbReference type="SAM" id="Phobius"/>
    </source>
</evidence>
<keyword evidence="1" id="KW-0812">Transmembrane</keyword>
<organism evidence="3 4">
    <name type="scientific">Dimorphilus gyrociliatus</name>
    <dbReference type="NCBI Taxonomy" id="2664684"/>
    <lineage>
        <taxon>Eukaryota</taxon>
        <taxon>Metazoa</taxon>
        <taxon>Spiralia</taxon>
        <taxon>Lophotrochozoa</taxon>
        <taxon>Annelida</taxon>
        <taxon>Polychaeta</taxon>
        <taxon>Polychaeta incertae sedis</taxon>
        <taxon>Dinophilidae</taxon>
        <taxon>Dimorphilus</taxon>
    </lineage>
</organism>
<dbReference type="SUPFAM" id="SSF53474">
    <property type="entry name" value="alpha/beta-Hydrolases"/>
    <property type="match status" value="1"/>
</dbReference>
<dbReference type="PANTHER" id="PTHR12277:SF194">
    <property type="entry name" value="FI04476P"/>
    <property type="match status" value="1"/>
</dbReference>
<dbReference type="GO" id="GO:0005789">
    <property type="term" value="C:endoplasmic reticulum membrane"/>
    <property type="evidence" value="ECO:0007669"/>
    <property type="project" value="TreeGrafter"/>
</dbReference>
<accession>A0A7I8W259</accession>
<dbReference type="InterPro" id="IPR029058">
    <property type="entry name" value="AB_hydrolase_fold"/>
</dbReference>
<dbReference type="PANTHER" id="PTHR12277">
    <property type="entry name" value="ALPHA/BETA HYDROLASE DOMAIN-CONTAINING PROTEIN"/>
    <property type="match status" value="1"/>
</dbReference>
<dbReference type="EMBL" id="CAJFCJ010000015">
    <property type="protein sequence ID" value="CAD5121966.1"/>
    <property type="molecule type" value="Genomic_DNA"/>
</dbReference>